<organism evidence="1 2">
    <name type="scientific">Trichinella patagoniensis</name>
    <dbReference type="NCBI Taxonomy" id="990121"/>
    <lineage>
        <taxon>Eukaryota</taxon>
        <taxon>Metazoa</taxon>
        <taxon>Ecdysozoa</taxon>
        <taxon>Nematoda</taxon>
        <taxon>Enoplea</taxon>
        <taxon>Dorylaimia</taxon>
        <taxon>Trichinellida</taxon>
        <taxon>Trichinellidae</taxon>
        <taxon>Trichinella</taxon>
    </lineage>
</organism>
<name>A0A0V0XI81_9BILA</name>
<dbReference type="AlphaFoldDB" id="A0A0V0XI81"/>
<proteinExistence type="predicted"/>
<sequence>MDAEFEDINDNHVGVDLNFMVSAQVFCKFSFLTPPFSH</sequence>
<evidence type="ECO:0000313" key="1">
    <source>
        <dbReference type="EMBL" id="KRX87691.1"/>
    </source>
</evidence>
<keyword evidence="2" id="KW-1185">Reference proteome</keyword>
<gene>
    <name evidence="1" type="ORF">T12_803</name>
</gene>
<evidence type="ECO:0008006" key="3">
    <source>
        <dbReference type="Google" id="ProtNLM"/>
    </source>
</evidence>
<dbReference type="EMBL" id="JYDQ01004863">
    <property type="protein sequence ID" value="KRX87691.1"/>
    <property type="molecule type" value="Genomic_DNA"/>
</dbReference>
<protein>
    <recommendedName>
        <fullName evidence="3">Legume lectin domain-containing protein</fullName>
    </recommendedName>
</protein>
<comment type="caution">
    <text evidence="1">The sequence shown here is derived from an EMBL/GenBank/DDBJ whole genome shotgun (WGS) entry which is preliminary data.</text>
</comment>
<dbReference type="Proteomes" id="UP000054783">
    <property type="component" value="Unassembled WGS sequence"/>
</dbReference>
<accession>A0A0V0XI81</accession>
<reference evidence="1 2" key="1">
    <citation type="submission" date="2015-01" db="EMBL/GenBank/DDBJ databases">
        <title>Evolution of Trichinella species and genotypes.</title>
        <authorList>
            <person name="Korhonen P.K."/>
            <person name="Edoardo P."/>
            <person name="Giuseppe L.R."/>
            <person name="Gasser R.B."/>
        </authorList>
    </citation>
    <scope>NUCLEOTIDE SEQUENCE [LARGE SCALE GENOMIC DNA]</scope>
    <source>
        <strain evidence="1">ISS2496</strain>
    </source>
</reference>
<evidence type="ECO:0000313" key="2">
    <source>
        <dbReference type="Proteomes" id="UP000054783"/>
    </source>
</evidence>